<evidence type="ECO:0000313" key="2">
    <source>
        <dbReference type="EMBL" id="GMF38187.1"/>
    </source>
</evidence>
<accession>A0A9W6XGV5</accession>
<comment type="caution">
    <text evidence="2">The sequence shown here is derived from an EMBL/GenBank/DDBJ whole genome shotgun (WGS) entry which is preliminary data.</text>
</comment>
<dbReference type="OrthoDB" id="10263206at2759"/>
<name>A0A9W6XGV5_9STRA</name>
<dbReference type="Proteomes" id="UP001165121">
    <property type="component" value="Unassembled WGS sequence"/>
</dbReference>
<feature type="region of interest" description="Disordered" evidence="1">
    <location>
        <begin position="62"/>
        <end position="127"/>
    </location>
</feature>
<dbReference type="EMBL" id="BSXT01001076">
    <property type="protein sequence ID" value="GMF38187.1"/>
    <property type="molecule type" value="Genomic_DNA"/>
</dbReference>
<protein>
    <submittedName>
        <fullName evidence="2">Unnamed protein product</fullName>
    </submittedName>
</protein>
<gene>
    <name evidence="2" type="ORF">Pfra01_001091700</name>
</gene>
<feature type="compositionally biased region" description="Polar residues" evidence="1">
    <location>
        <begin position="73"/>
        <end position="102"/>
    </location>
</feature>
<dbReference type="AlphaFoldDB" id="A0A9W6XGV5"/>
<reference evidence="2" key="1">
    <citation type="submission" date="2023-04" db="EMBL/GenBank/DDBJ databases">
        <title>Phytophthora fragariaefolia NBRC 109709.</title>
        <authorList>
            <person name="Ichikawa N."/>
            <person name="Sato H."/>
            <person name="Tonouchi N."/>
        </authorList>
    </citation>
    <scope>NUCLEOTIDE SEQUENCE</scope>
    <source>
        <strain evidence="2">NBRC 109709</strain>
    </source>
</reference>
<organism evidence="2 3">
    <name type="scientific">Phytophthora fragariaefolia</name>
    <dbReference type="NCBI Taxonomy" id="1490495"/>
    <lineage>
        <taxon>Eukaryota</taxon>
        <taxon>Sar</taxon>
        <taxon>Stramenopiles</taxon>
        <taxon>Oomycota</taxon>
        <taxon>Peronosporomycetes</taxon>
        <taxon>Peronosporales</taxon>
        <taxon>Peronosporaceae</taxon>
        <taxon>Phytophthora</taxon>
    </lineage>
</organism>
<evidence type="ECO:0000313" key="3">
    <source>
        <dbReference type="Proteomes" id="UP001165121"/>
    </source>
</evidence>
<feature type="compositionally biased region" description="Low complexity" evidence="1">
    <location>
        <begin position="103"/>
        <end position="118"/>
    </location>
</feature>
<evidence type="ECO:0000256" key="1">
    <source>
        <dbReference type="SAM" id="MobiDB-lite"/>
    </source>
</evidence>
<keyword evidence="3" id="KW-1185">Reference proteome</keyword>
<sequence>MDLMKVLSLRCAPPLESDLLISVALQLLHRLPEDLLYEIARHPFENPDAPTSLPFHAKTISAISDQIKKQKEQQASASTHTPRSSALPNTSAARPTHTAETPRQTSCSSSSRTETTRAVRTRPPWKL</sequence>
<proteinExistence type="predicted"/>